<dbReference type="PANTHER" id="PTHR21064">
    <property type="entry name" value="AMINOGLYCOSIDE PHOSPHOTRANSFERASE DOMAIN-CONTAINING PROTEIN-RELATED"/>
    <property type="match status" value="1"/>
</dbReference>
<dbReference type="Gene3D" id="3.90.1200.10">
    <property type="match status" value="1"/>
</dbReference>
<dbReference type="GO" id="GO:0009088">
    <property type="term" value="P:threonine biosynthetic process"/>
    <property type="evidence" value="ECO:0007669"/>
    <property type="project" value="TreeGrafter"/>
</dbReference>
<evidence type="ECO:0000313" key="4">
    <source>
        <dbReference type="Proteomes" id="UP001431209"/>
    </source>
</evidence>
<comment type="similarity">
    <text evidence="1">Belongs to the pseudomonas-type ThrB family.</text>
</comment>
<protein>
    <recommendedName>
        <fullName evidence="2">Aminoglycoside phosphotransferase domain-containing protein</fullName>
    </recommendedName>
</protein>
<keyword evidence="4" id="KW-1185">Reference proteome</keyword>
<dbReference type="InterPro" id="IPR011009">
    <property type="entry name" value="Kinase-like_dom_sf"/>
</dbReference>
<reference evidence="3 4" key="1">
    <citation type="submission" date="2024-03" db="EMBL/GenBank/DDBJ databases">
        <title>The Acrasis kona genome and developmental transcriptomes reveal deep origins of eukaryotic multicellular pathways.</title>
        <authorList>
            <person name="Sheikh S."/>
            <person name="Fu C.-J."/>
            <person name="Brown M.W."/>
            <person name="Baldauf S.L."/>
        </authorList>
    </citation>
    <scope>NUCLEOTIDE SEQUENCE [LARGE SCALE GENOMIC DNA]</scope>
    <source>
        <strain evidence="3 4">ATCC MYA-3509</strain>
    </source>
</reference>
<dbReference type="InterPro" id="IPR002575">
    <property type="entry name" value="Aminoglycoside_PTrfase"/>
</dbReference>
<feature type="domain" description="Aminoglycoside phosphotransferase" evidence="2">
    <location>
        <begin position="34"/>
        <end position="264"/>
    </location>
</feature>
<dbReference type="Pfam" id="PF01636">
    <property type="entry name" value="APH"/>
    <property type="match status" value="1"/>
</dbReference>
<evidence type="ECO:0000256" key="1">
    <source>
        <dbReference type="ARBA" id="ARBA00038240"/>
    </source>
</evidence>
<gene>
    <name evidence="3" type="ORF">AKO1_001732</name>
</gene>
<evidence type="ECO:0000259" key="2">
    <source>
        <dbReference type="Pfam" id="PF01636"/>
    </source>
</evidence>
<sequence>MPAEQSNTVLDSARHEISACWNLNNLELTPIKLSENHTFVANSDGNKFILRCSPLDHRTKSAIQAELDFILLTSNFNLDLHLCKPILNRSQEYILQLKLYDDKAWYAVLFEYAQGTDPTQQWSGLTDTNVFEAYGRTLAMLHQASMHKSGDVNKWNQIKDNIPILDQLHGGASGIERIQSRAELGHVPSKMLLNLWHLKIAPFVKSCGQPSDGTFGIIHGDLNISNYFTKRADDKTDLWVFDFDQVHQNWFGYDIGVVLHMIQFFDENSSNMKIENFDAKSIRSAFLSGYAKNFTPMVDEGHLEPSMLNGFELLREYSHTAIAVDILFQVSVGKKFEESIVSFCKLCSERFENKYASN</sequence>
<evidence type="ECO:0000313" key="3">
    <source>
        <dbReference type="EMBL" id="KAL0486078.1"/>
    </source>
</evidence>
<comment type="caution">
    <text evidence="3">The sequence shown here is derived from an EMBL/GenBank/DDBJ whole genome shotgun (WGS) entry which is preliminary data.</text>
</comment>
<dbReference type="EMBL" id="JAOPGA020001200">
    <property type="protein sequence ID" value="KAL0486078.1"/>
    <property type="molecule type" value="Genomic_DNA"/>
</dbReference>
<dbReference type="AlphaFoldDB" id="A0AAW2Z8C6"/>
<organism evidence="3 4">
    <name type="scientific">Acrasis kona</name>
    <dbReference type="NCBI Taxonomy" id="1008807"/>
    <lineage>
        <taxon>Eukaryota</taxon>
        <taxon>Discoba</taxon>
        <taxon>Heterolobosea</taxon>
        <taxon>Tetramitia</taxon>
        <taxon>Eutetramitia</taxon>
        <taxon>Acrasidae</taxon>
        <taxon>Acrasis</taxon>
    </lineage>
</organism>
<dbReference type="Proteomes" id="UP001431209">
    <property type="component" value="Unassembled WGS sequence"/>
</dbReference>
<dbReference type="InterPro" id="IPR050249">
    <property type="entry name" value="Pseudomonas-type_ThrB"/>
</dbReference>
<name>A0AAW2Z8C6_9EUKA</name>
<dbReference type="GO" id="GO:0004413">
    <property type="term" value="F:homoserine kinase activity"/>
    <property type="evidence" value="ECO:0007669"/>
    <property type="project" value="TreeGrafter"/>
</dbReference>
<dbReference type="SUPFAM" id="SSF56112">
    <property type="entry name" value="Protein kinase-like (PK-like)"/>
    <property type="match status" value="1"/>
</dbReference>
<proteinExistence type="inferred from homology"/>
<accession>A0AAW2Z8C6</accession>
<dbReference type="PANTHER" id="PTHR21064:SF6">
    <property type="entry name" value="AMINOGLYCOSIDE PHOSPHOTRANSFERASE DOMAIN-CONTAINING PROTEIN"/>
    <property type="match status" value="1"/>
</dbReference>